<sequence>MLNNKVSVITSPDLVSAVKRNHRTLSFDPIFSSAAERVAGIQGSALELLREKASGGKGLGNEVVHVMHPLLLGDGLDHMNERMITFLSESIDALASSPGREVDLFEWCRDAITVASTDAVYGPRNPYKSRTVQDAFWDVESNLSLLMVNIASWIAVRKAWKGRELLVQSFIRYYQEKGHENASPMAYARFKTQHDGGAALEDIARLESVMGLGILSNTVPTAFWVIFDIYSRPALLEAVRDEIRHGGLSVNPSGEHVLDLADIRNNCPLLLSSFQETLRLRSNSGQVRVVYEDTTLNDRWLLKKGSVLVVPAATINRNKPAWGSDVKEFDPWRFTKLAESADKRQKASAFLSFGISPSICPGRHFATGEILALIAMLILRFDISPVAGSWKEPKTNTKAVAASLSPPTESLGVTFSEREGSKGQKWTFKVTPGKGRFGLIIG</sequence>
<accession>V5GBZ4</accession>
<dbReference type="GO" id="GO:0016705">
    <property type="term" value="F:oxidoreductase activity, acting on paired donors, with incorporation or reduction of molecular oxygen"/>
    <property type="evidence" value="ECO:0007669"/>
    <property type="project" value="InterPro"/>
</dbReference>
<comment type="caution">
    <text evidence="7">The sequence shown here is derived from an EMBL/GenBank/DDBJ whole genome shotgun (WGS) entry which is preliminary data.</text>
</comment>
<dbReference type="PANTHER" id="PTHR47582">
    <property type="entry name" value="P450, PUTATIVE (EUROFUNG)-RELATED"/>
    <property type="match status" value="1"/>
</dbReference>
<organism evidence="7 8">
    <name type="scientific">Byssochlamys spectabilis (strain No. 5 / NBRC 109023)</name>
    <name type="common">Paecilomyces variotii</name>
    <dbReference type="NCBI Taxonomy" id="1356009"/>
    <lineage>
        <taxon>Eukaryota</taxon>
        <taxon>Fungi</taxon>
        <taxon>Dikarya</taxon>
        <taxon>Ascomycota</taxon>
        <taxon>Pezizomycotina</taxon>
        <taxon>Eurotiomycetes</taxon>
        <taxon>Eurotiomycetidae</taxon>
        <taxon>Eurotiales</taxon>
        <taxon>Thermoascaceae</taxon>
        <taxon>Paecilomyces</taxon>
    </lineage>
</organism>
<dbReference type="SUPFAM" id="SSF48264">
    <property type="entry name" value="Cytochrome P450"/>
    <property type="match status" value="1"/>
</dbReference>
<dbReference type="InterPro" id="IPR036396">
    <property type="entry name" value="Cyt_P450_sf"/>
</dbReference>
<dbReference type="GO" id="GO:0005506">
    <property type="term" value="F:iron ion binding"/>
    <property type="evidence" value="ECO:0007669"/>
    <property type="project" value="InterPro"/>
</dbReference>
<comment type="similarity">
    <text evidence="2">Belongs to the cytochrome P450 family.</text>
</comment>
<gene>
    <name evidence="7" type="ORF">PVAR5_7104</name>
</gene>
<dbReference type="OrthoDB" id="3366823at2759"/>
<evidence type="ECO:0000256" key="5">
    <source>
        <dbReference type="ARBA" id="ARBA00023004"/>
    </source>
</evidence>
<evidence type="ECO:0000256" key="3">
    <source>
        <dbReference type="ARBA" id="ARBA00022723"/>
    </source>
</evidence>
<dbReference type="InterPro" id="IPR002403">
    <property type="entry name" value="Cyt_P450_E_grp-IV"/>
</dbReference>
<feature type="binding site" description="axial binding residue" evidence="6">
    <location>
        <position position="360"/>
    </location>
    <ligand>
        <name>heme</name>
        <dbReference type="ChEBI" id="CHEBI:30413"/>
    </ligand>
    <ligandPart>
        <name>Fe</name>
        <dbReference type="ChEBI" id="CHEBI:18248"/>
    </ligandPart>
</feature>
<evidence type="ECO:0000256" key="6">
    <source>
        <dbReference type="PIRSR" id="PIRSR602403-1"/>
    </source>
</evidence>
<keyword evidence="4" id="KW-0560">Oxidoreductase</keyword>
<name>V5GBZ4_BYSSN</name>
<dbReference type="PANTHER" id="PTHR47582:SF1">
    <property type="entry name" value="P450, PUTATIVE (EUROFUNG)-RELATED"/>
    <property type="match status" value="1"/>
</dbReference>
<keyword evidence="3 6" id="KW-0479">Metal-binding</keyword>
<dbReference type="Proteomes" id="UP000018001">
    <property type="component" value="Unassembled WGS sequence"/>
</dbReference>
<dbReference type="CDD" id="cd11040">
    <property type="entry name" value="CYP7_CYP8-like"/>
    <property type="match status" value="1"/>
</dbReference>
<keyword evidence="6" id="KW-0349">Heme</keyword>
<dbReference type="GO" id="GO:0020037">
    <property type="term" value="F:heme binding"/>
    <property type="evidence" value="ECO:0007669"/>
    <property type="project" value="InterPro"/>
</dbReference>
<keyword evidence="5 6" id="KW-0408">Iron</keyword>
<dbReference type="PRINTS" id="PR00465">
    <property type="entry name" value="EP450IV"/>
</dbReference>
<protein>
    <submittedName>
        <fullName evidence="7">Cytochrome P450 oxidoreductase, putative</fullName>
    </submittedName>
</protein>
<dbReference type="InterPro" id="IPR001128">
    <property type="entry name" value="Cyt_P450"/>
</dbReference>
<evidence type="ECO:0000256" key="1">
    <source>
        <dbReference type="ARBA" id="ARBA00001971"/>
    </source>
</evidence>
<evidence type="ECO:0000256" key="4">
    <source>
        <dbReference type="ARBA" id="ARBA00023002"/>
    </source>
</evidence>
<dbReference type="EMBL" id="BAUL01000244">
    <property type="protein sequence ID" value="GAD98412.1"/>
    <property type="molecule type" value="Genomic_DNA"/>
</dbReference>
<dbReference type="Pfam" id="PF00067">
    <property type="entry name" value="p450"/>
    <property type="match status" value="1"/>
</dbReference>
<dbReference type="HOGENOM" id="CLU_018012_4_1_1"/>
<dbReference type="eggNOG" id="KOG0684">
    <property type="taxonomic scope" value="Eukaryota"/>
</dbReference>
<dbReference type="GO" id="GO:0004497">
    <property type="term" value="F:monooxygenase activity"/>
    <property type="evidence" value="ECO:0007669"/>
    <property type="project" value="InterPro"/>
</dbReference>
<proteinExistence type="inferred from homology"/>
<evidence type="ECO:0000313" key="7">
    <source>
        <dbReference type="EMBL" id="GAD98412.1"/>
    </source>
</evidence>
<keyword evidence="8" id="KW-1185">Reference proteome</keyword>
<evidence type="ECO:0000313" key="8">
    <source>
        <dbReference type="Proteomes" id="UP000018001"/>
    </source>
</evidence>
<dbReference type="InterPro" id="IPR053007">
    <property type="entry name" value="CYP450_monoxygenase_sec-met"/>
</dbReference>
<comment type="cofactor">
    <cofactor evidence="1 6">
        <name>heme</name>
        <dbReference type="ChEBI" id="CHEBI:30413"/>
    </cofactor>
</comment>
<reference evidence="8" key="1">
    <citation type="journal article" date="2014" name="Genome Announc.">
        <title>Draft genome sequence of the formaldehyde-resistant fungus Byssochlamys spectabilis No. 5 (anamorph Paecilomyces variotii No. 5) (NBRC109023).</title>
        <authorList>
            <person name="Oka T."/>
            <person name="Ekino K."/>
            <person name="Fukuda K."/>
            <person name="Nomura Y."/>
        </authorList>
    </citation>
    <scope>NUCLEOTIDE SEQUENCE [LARGE SCALE GENOMIC DNA]</scope>
    <source>
        <strain evidence="8">No. 5 / NBRC 109023</strain>
    </source>
</reference>
<dbReference type="AlphaFoldDB" id="V5GBZ4"/>
<dbReference type="InParanoid" id="V5GBZ4"/>
<evidence type="ECO:0000256" key="2">
    <source>
        <dbReference type="ARBA" id="ARBA00010617"/>
    </source>
</evidence>
<dbReference type="Gene3D" id="1.10.630.10">
    <property type="entry name" value="Cytochrome P450"/>
    <property type="match status" value="1"/>
</dbReference>